<name>A0A0M9FS44_LEPPY</name>
<feature type="region of interest" description="Disordered" evidence="1">
    <location>
        <begin position="62"/>
        <end position="83"/>
    </location>
</feature>
<keyword evidence="3" id="KW-1185">Reference proteome</keyword>
<feature type="compositionally biased region" description="Low complexity" evidence="1">
    <location>
        <begin position="69"/>
        <end position="83"/>
    </location>
</feature>
<comment type="caution">
    <text evidence="2">The sequence shown here is derived from an EMBL/GenBank/DDBJ whole genome shotgun (WGS) entry which is preliminary data.</text>
</comment>
<sequence>MRSKVSQLLPGRRSRTNRAARRVLTVTALLLFGLVGFFSYRMYSSSLSPSSATEQIDLLGAKRQTTPPGEGETSAAATPAAGGDGGVAVTAGAGVASLSESLDDLVGLLRLYTAAHRIRVNRSLVEGNAAHNKTAEGMSDVPKELLLEGVSEMPFIGDDTDLLDDPAVIQAEQESYVERYIAPTQSGAALTPLRVLSAYYDPQNSRGLDHLAAAVEKRMNDDGYATHNRPSPTFYDASHAARRGYGAEGSVFVAIPFALSDITPDIVDAIAARATAPLAKSANRPPTTADAGAAAAEAADALHNPLDGADDAGAALDGDGYREIIRTAARCAVTVESVFRQAHRGISVTVGTIDVVVVSGVQSAADVHLAYPADVRRPITAEERVKAGSVPSRRYDRLTCEPPNFRSGWEDASYGFSWKDNLRQRRVLVPLTTLATTPAVKGAGAKATLSSSSPLALPHVGRYAALQLYRGESYVLFLRPGSVALPNWDLKLRLLYLRTPQRERAVLSSRPTPAVVPHALAAAVMKAWTQQPYLLFSSLTDGAAKNTGRSSTVAHGAGAQKDRAGVTNAPALDWTGRRLLQAFPDGVAAWLAEARGESALALWLVTPRWLWPTLVDALRAWRELSNGTATSTTPPTTPPQTPPMRDVFRESVLREVLGDFTAAAEHLNLTSVAVTAATTAAANEEADTAQLHGTGAVTATSQPVLTTSLTEAEVYQILILTPKRGPLPKEPITDTALFMTHNGGAASTTGEATAAGGTGTGVGAGLVACGTATTPLPYYSNEHGALVKRAFEYCWIMHHRAALRALAERLTHATDAAPILISASSKAAKNPAGGLAGKPIIAAAAAAATVMCGRNPASTVPWYDTALLVHNHTSRCLADMRYLDPSETPLLDETNKIAVGEEEERATVASWFASSQNAGQLRGSSAVPAHPPTLVDGETPAGGAAAAAAGTTTPYVLQSAASADLLFGPAEAFFDIAPEGRLRTRADARTAQLDERRGGGGGGTTLRYAETPEAAPLDPSLHYLDSGALDLYLTAALWTRGWNIFGITEAVVAGDDAPTAAPAVKTGNAGSAPMCGLTKGGNDEAEKLLSAAMKTAKSIGEEKLWALMEAHRTAGTPLGPASAPATPDTLPLSAARFPLRRTLRDYEKFANLTLAELQRK</sequence>
<organism evidence="2 3">
    <name type="scientific">Leptomonas pyrrhocoris</name>
    <name type="common">Firebug parasite</name>
    <dbReference type="NCBI Taxonomy" id="157538"/>
    <lineage>
        <taxon>Eukaryota</taxon>
        <taxon>Discoba</taxon>
        <taxon>Euglenozoa</taxon>
        <taxon>Kinetoplastea</taxon>
        <taxon>Metakinetoplastina</taxon>
        <taxon>Trypanosomatida</taxon>
        <taxon>Trypanosomatidae</taxon>
        <taxon>Leishmaniinae</taxon>
        <taxon>Leptomonas</taxon>
    </lineage>
</organism>
<accession>A0A0M9FS44</accession>
<dbReference type="PANTHER" id="PTHR34496:SF7">
    <property type="entry name" value="GLYCOSYLTRANSFERASE (GLCNAC)"/>
    <property type="match status" value="1"/>
</dbReference>
<gene>
    <name evidence="2" type="ORF">ABB37_08900</name>
</gene>
<dbReference type="GeneID" id="26909183"/>
<dbReference type="PANTHER" id="PTHR34496">
    <property type="entry name" value="GLCNAC TRANSFERASE-RELATED"/>
    <property type="match status" value="1"/>
</dbReference>
<feature type="region of interest" description="Disordered" evidence="1">
    <location>
        <begin position="921"/>
        <end position="945"/>
    </location>
</feature>
<reference evidence="2 3" key="1">
    <citation type="submission" date="2015-07" db="EMBL/GenBank/DDBJ databases">
        <title>High-quality genome of monoxenous trypanosomatid Leptomonas pyrrhocoris.</title>
        <authorList>
            <person name="Flegontov P."/>
            <person name="Butenko A."/>
            <person name="Firsov S."/>
            <person name="Vlcek C."/>
            <person name="Logacheva M.D."/>
            <person name="Field M."/>
            <person name="Filatov D."/>
            <person name="Flegontova O."/>
            <person name="Gerasimov E."/>
            <person name="Jackson A.P."/>
            <person name="Kelly S."/>
            <person name="Opperdoes F."/>
            <person name="O'Reilly A."/>
            <person name="Votypka J."/>
            <person name="Yurchenko V."/>
            <person name="Lukes J."/>
        </authorList>
    </citation>
    <scope>NUCLEOTIDE SEQUENCE [LARGE SCALE GENOMIC DNA]</scope>
    <source>
        <strain evidence="2">H10</strain>
    </source>
</reference>
<evidence type="ECO:0000256" key="1">
    <source>
        <dbReference type="SAM" id="MobiDB-lite"/>
    </source>
</evidence>
<dbReference type="Proteomes" id="UP000037923">
    <property type="component" value="Unassembled WGS sequence"/>
</dbReference>
<dbReference type="InterPro" id="IPR021067">
    <property type="entry name" value="Glycosyltransferase"/>
</dbReference>
<dbReference type="OrthoDB" id="76265at2759"/>
<dbReference type="VEuPathDB" id="TriTrypDB:LpyrH10_27_0550"/>
<dbReference type="AlphaFoldDB" id="A0A0M9FS44"/>
<evidence type="ECO:0000313" key="3">
    <source>
        <dbReference type="Proteomes" id="UP000037923"/>
    </source>
</evidence>
<evidence type="ECO:0000313" key="2">
    <source>
        <dbReference type="EMBL" id="KPA74903.1"/>
    </source>
</evidence>
<dbReference type="OMA" id="LWTRGWN"/>
<dbReference type="EMBL" id="LGTL01000027">
    <property type="protein sequence ID" value="KPA74903.1"/>
    <property type="molecule type" value="Genomic_DNA"/>
</dbReference>
<dbReference type="RefSeq" id="XP_015653342.1">
    <property type="nucleotide sequence ID" value="XM_015808057.1"/>
</dbReference>
<proteinExistence type="predicted"/>
<protein>
    <submittedName>
        <fullName evidence="2">Uncharacterized protein</fullName>
    </submittedName>
</protein>